<keyword evidence="1" id="KW-0479">Metal-binding</keyword>
<dbReference type="InterPro" id="IPR013083">
    <property type="entry name" value="Znf_RING/FYVE/PHD"/>
</dbReference>
<dbReference type="Gene3D" id="2.30.30.380">
    <property type="entry name" value="Zn-finger domain of Sec23/24"/>
    <property type="match status" value="1"/>
</dbReference>
<evidence type="ECO:0000256" key="4">
    <source>
        <dbReference type="SAM" id="MobiDB-lite"/>
    </source>
</evidence>
<dbReference type="EMBL" id="GDQN01004469">
    <property type="protein sequence ID" value="JAT86585.1"/>
    <property type="molecule type" value="Transcribed_RNA"/>
</dbReference>
<evidence type="ECO:0000313" key="5">
    <source>
        <dbReference type="EMBL" id="JAT84819.1"/>
    </source>
</evidence>
<sequence length="350" mass="39165">MNTSAIQYTAEPCWSRRCSTESIYSIQARETDYVRDTSDTESFTDDDEPVEYEPFTEPENEAPVPILGDSSGQSDNDIITTKVVEVSVGDDGDLEFADSEQTASDGRSDSELELCDYGRCALCGGRNTTPRYRYCQKCFKVRKNLFPPRPKRKHKRKLLDKTQSSFRPLSQDSGIDSQELHEAAQSSAGCSQPATVQSDSGCSQAVETEVRLSRTFHNPLKRRRAESADRSHKRPRLSYSDSESDSDDESNNVQVTPLVKTVSDPSLTIEEVKITKKIISNKLKEKIEKENEENNMCIVCLSEPKSGVFVHGRIAHICCCYKCAVKVWAKAKRCPVCNCKVSNVLKAVVM</sequence>
<dbReference type="Pfam" id="PF13920">
    <property type="entry name" value="zf-C3HC4_3"/>
    <property type="match status" value="1"/>
</dbReference>
<evidence type="ECO:0000313" key="6">
    <source>
        <dbReference type="EMBL" id="JAT86585.1"/>
    </source>
</evidence>
<dbReference type="GO" id="GO:0043066">
    <property type="term" value="P:negative regulation of apoptotic process"/>
    <property type="evidence" value="ECO:0007669"/>
    <property type="project" value="TreeGrafter"/>
</dbReference>
<gene>
    <name evidence="5" type="ORF">g.15229</name>
    <name evidence="6" type="ORF">g.15230</name>
</gene>
<evidence type="ECO:0000256" key="1">
    <source>
        <dbReference type="ARBA" id="ARBA00022723"/>
    </source>
</evidence>
<feature type="compositionally biased region" description="Polar residues" evidence="4">
    <location>
        <begin position="162"/>
        <end position="176"/>
    </location>
</feature>
<dbReference type="EMBL" id="GDQN01006235">
    <property type="protein sequence ID" value="JAT84819.1"/>
    <property type="molecule type" value="Transcribed_RNA"/>
</dbReference>
<evidence type="ECO:0008006" key="7">
    <source>
        <dbReference type="Google" id="ProtNLM"/>
    </source>
</evidence>
<protein>
    <recommendedName>
        <fullName evidence="7">RING-type domain-containing protein</fullName>
    </recommendedName>
</protein>
<reference evidence="6" key="1">
    <citation type="submission" date="2015-09" db="EMBL/GenBank/DDBJ databases">
        <title>De novo assembly of Pectinophora gossypiella (Pink Bollworm) gut transcriptome.</title>
        <authorList>
            <person name="Tassone E.E."/>
        </authorList>
    </citation>
    <scope>NUCLEOTIDE SEQUENCE</scope>
</reference>
<evidence type="ECO:0000256" key="3">
    <source>
        <dbReference type="ARBA" id="ARBA00022833"/>
    </source>
</evidence>
<keyword evidence="2" id="KW-0863">Zinc-finger</keyword>
<feature type="compositionally biased region" description="Polar residues" evidence="4">
    <location>
        <begin position="184"/>
        <end position="206"/>
    </location>
</feature>
<feature type="compositionally biased region" description="Basic residues" evidence="4">
    <location>
        <begin position="149"/>
        <end position="158"/>
    </location>
</feature>
<name>A0A1E1WHW1_PECGO</name>
<dbReference type="GO" id="GO:0008270">
    <property type="term" value="F:zinc ion binding"/>
    <property type="evidence" value="ECO:0007669"/>
    <property type="project" value="UniProtKB-KW"/>
</dbReference>
<proteinExistence type="predicted"/>
<dbReference type="InterPro" id="IPR036443">
    <property type="entry name" value="Znf_RanBP2_sf"/>
</dbReference>
<dbReference type="Gene3D" id="3.30.40.10">
    <property type="entry name" value="Zinc/RING finger domain, C3HC4 (zinc finger)"/>
    <property type="match status" value="1"/>
</dbReference>
<feature type="region of interest" description="Disordered" evidence="4">
    <location>
        <begin position="35"/>
        <end position="63"/>
    </location>
</feature>
<dbReference type="PANTHER" id="PTHR46858">
    <property type="entry name" value="OS05G0521000 PROTEIN"/>
    <property type="match status" value="1"/>
</dbReference>
<feature type="compositionally biased region" description="Acidic residues" evidence="4">
    <location>
        <begin position="42"/>
        <end position="60"/>
    </location>
</feature>
<dbReference type="GO" id="GO:0010468">
    <property type="term" value="P:regulation of gene expression"/>
    <property type="evidence" value="ECO:0007669"/>
    <property type="project" value="TreeGrafter"/>
</dbReference>
<accession>A0A1E1WHW1</accession>
<dbReference type="OrthoDB" id="24526at2759"/>
<dbReference type="PANTHER" id="PTHR46858:SF5">
    <property type="entry name" value="E3 UBIQUITIN-PROTEIN LIGASE APD1-RELATED"/>
    <property type="match status" value="1"/>
</dbReference>
<dbReference type="CDD" id="cd16646">
    <property type="entry name" value="mRING-HC-C2H2C4_MDM2-like"/>
    <property type="match status" value="1"/>
</dbReference>
<dbReference type="GO" id="GO:0061630">
    <property type="term" value="F:ubiquitin protein ligase activity"/>
    <property type="evidence" value="ECO:0007669"/>
    <property type="project" value="TreeGrafter"/>
</dbReference>
<dbReference type="SUPFAM" id="SSF90209">
    <property type="entry name" value="Ran binding protein zinc finger-like"/>
    <property type="match status" value="1"/>
</dbReference>
<organism evidence="6">
    <name type="scientific">Pectinophora gossypiella</name>
    <name type="common">Cotton pink bollworm</name>
    <name type="synonym">Depressaria gossypiella</name>
    <dbReference type="NCBI Taxonomy" id="13191"/>
    <lineage>
        <taxon>Eukaryota</taxon>
        <taxon>Metazoa</taxon>
        <taxon>Ecdysozoa</taxon>
        <taxon>Arthropoda</taxon>
        <taxon>Hexapoda</taxon>
        <taxon>Insecta</taxon>
        <taxon>Pterygota</taxon>
        <taxon>Neoptera</taxon>
        <taxon>Endopterygota</taxon>
        <taxon>Lepidoptera</taxon>
        <taxon>Glossata</taxon>
        <taxon>Ditrysia</taxon>
        <taxon>Gelechioidea</taxon>
        <taxon>Gelechiidae</taxon>
        <taxon>Apatetrinae</taxon>
        <taxon>Pectinophora</taxon>
    </lineage>
</organism>
<keyword evidence="3" id="KW-0862">Zinc</keyword>
<evidence type="ECO:0000256" key="2">
    <source>
        <dbReference type="ARBA" id="ARBA00022771"/>
    </source>
</evidence>
<feature type="region of interest" description="Disordered" evidence="4">
    <location>
        <begin position="149"/>
        <end position="253"/>
    </location>
</feature>
<dbReference type="GO" id="GO:0016567">
    <property type="term" value="P:protein ubiquitination"/>
    <property type="evidence" value="ECO:0007669"/>
    <property type="project" value="TreeGrafter"/>
</dbReference>
<dbReference type="AlphaFoldDB" id="A0A1E1WHW1"/>